<dbReference type="Proteomes" id="UP001501116">
    <property type="component" value="Unassembled WGS sequence"/>
</dbReference>
<gene>
    <name evidence="4" type="ORF">GCM10009754_15540</name>
</gene>
<evidence type="ECO:0000256" key="1">
    <source>
        <dbReference type="SAM" id="MobiDB-lite"/>
    </source>
</evidence>
<evidence type="ECO:0008006" key="6">
    <source>
        <dbReference type="Google" id="ProtNLM"/>
    </source>
</evidence>
<keyword evidence="3" id="KW-0732">Signal</keyword>
<name>A0ABP5BP59_9PSEU</name>
<protein>
    <recommendedName>
        <fullName evidence="6">Htaa protein</fullName>
    </recommendedName>
</protein>
<proteinExistence type="predicted"/>
<feature type="region of interest" description="Disordered" evidence="1">
    <location>
        <begin position="183"/>
        <end position="221"/>
    </location>
</feature>
<keyword evidence="2" id="KW-1133">Transmembrane helix</keyword>
<feature type="transmembrane region" description="Helical" evidence="2">
    <location>
        <begin position="244"/>
        <end position="266"/>
    </location>
</feature>
<dbReference type="RefSeq" id="WP_344415044.1">
    <property type="nucleotide sequence ID" value="NZ_BAAANN010000005.1"/>
</dbReference>
<dbReference type="EMBL" id="BAAANN010000005">
    <property type="protein sequence ID" value="GAA1948137.1"/>
    <property type="molecule type" value="Genomic_DNA"/>
</dbReference>
<keyword evidence="2" id="KW-0812">Transmembrane</keyword>
<feature type="signal peptide" evidence="3">
    <location>
        <begin position="1"/>
        <end position="24"/>
    </location>
</feature>
<keyword evidence="5" id="KW-1185">Reference proteome</keyword>
<reference evidence="5" key="1">
    <citation type="journal article" date="2019" name="Int. J. Syst. Evol. Microbiol.">
        <title>The Global Catalogue of Microorganisms (GCM) 10K type strain sequencing project: providing services to taxonomists for standard genome sequencing and annotation.</title>
        <authorList>
            <consortium name="The Broad Institute Genomics Platform"/>
            <consortium name="The Broad Institute Genome Sequencing Center for Infectious Disease"/>
            <person name="Wu L."/>
            <person name="Ma J."/>
        </authorList>
    </citation>
    <scope>NUCLEOTIDE SEQUENCE [LARGE SCALE GENOMIC DNA]</scope>
    <source>
        <strain evidence="5">JCM 14545</strain>
    </source>
</reference>
<evidence type="ECO:0000313" key="4">
    <source>
        <dbReference type="EMBL" id="GAA1948137.1"/>
    </source>
</evidence>
<feature type="chain" id="PRO_5046177984" description="Htaa protein" evidence="3">
    <location>
        <begin position="25"/>
        <end position="281"/>
    </location>
</feature>
<comment type="caution">
    <text evidence="4">The sequence shown here is derived from an EMBL/GenBank/DDBJ whole genome shotgun (WGS) entry which is preliminary data.</text>
</comment>
<accession>A0ABP5BP59</accession>
<organism evidence="4 5">
    <name type="scientific">Amycolatopsis minnesotensis</name>
    <dbReference type="NCBI Taxonomy" id="337894"/>
    <lineage>
        <taxon>Bacteria</taxon>
        <taxon>Bacillati</taxon>
        <taxon>Actinomycetota</taxon>
        <taxon>Actinomycetes</taxon>
        <taxon>Pseudonocardiales</taxon>
        <taxon>Pseudonocardiaceae</taxon>
        <taxon>Amycolatopsis</taxon>
    </lineage>
</organism>
<dbReference type="Gene3D" id="2.60.40.230">
    <property type="entry name" value="Neocarzinostatin-like"/>
    <property type="match status" value="1"/>
</dbReference>
<keyword evidence="2" id="KW-0472">Membrane</keyword>
<evidence type="ECO:0000313" key="5">
    <source>
        <dbReference type="Proteomes" id="UP001501116"/>
    </source>
</evidence>
<feature type="compositionally biased region" description="Pro residues" evidence="1">
    <location>
        <begin position="183"/>
        <end position="216"/>
    </location>
</feature>
<evidence type="ECO:0000256" key="2">
    <source>
        <dbReference type="SAM" id="Phobius"/>
    </source>
</evidence>
<sequence>MRRTLASAVAVLAAMMVAPVPAEAAGARVAVSPATADPQYATVLTVRGSGFQSVPKGFGGIYLLFGWVADGGWQPSKGGASGATYRYVPDKEAKDNRGFQRFIAFPGGDTASSANGGTIAADGSWQAQIVVPGARFKATDRNGAAVDVDCLATRCGLITVGAHGVVNATNETFTPVTFAVPKPKPAPAAPPVAPPPPPPPTSAPPQPTPSQSPSPVPTTTAPVTADHAAAADVKPAASAESSTGVWWLIGIAAVVVLAAVGTPLVLRRRRAGVSPDSQEKE</sequence>
<evidence type="ECO:0000256" key="3">
    <source>
        <dbReference type="SAM" id="SignalP"/>
    </source>
</evidence>